<reference evidence="1" key="1">
    <citation type="submission" date="2014-11" db="EMBL/GenBank/DDBJ databases">
        <authorList>
            <person name="Amaro Gonzalez C."/>
        </authorList>
    </citation>
    <scope>NUCLEOTIDE SEQUENCE</scope>
</reference>
<proteinExistence type="predicted"/>
<protein>
    <submittedName>
        <fullName evidence="1">Uncharacterized protein</fullName>
    </submittedName>
</protein>
<dbReference type="EMBL" id="GBXM01029349">
    <property type="protein sequence ID" value="JAH79228.1"/>
    <property type="molecule type" value="Transcribed_RNA"/>
</dbReference>
<evidence type="ECO:0000313" key="1">
    <source>
        <dbReference type="EMBL" id="JAH79228.1"/>
    </source>
</evidence>
<sequence length="45" mass="4850">MPAHAYLVGIVKYFCTGHTGMKQVPTFACKVTAHMGCRSVPSCYG</sequence>
<reference evidence="1" key="2">
    <citation type="journal article" date="2015" name="Fish Shellfish Immunol.">
        <title>Early steps in the European eel (Anguilla anguilla)-Vibrio vulnificus interaction in the gills: Role of the RtxA13 toxin.</title>
        <authorList>
            <person name="Callol A."/>
            <person name="Pajuelo D."/>
            <person name="Ebbesson L."/>
            <person name="Teles M."/>
            <person name="MacKenzie S."/>
            <person name="Amaro C."/>
        </authorList>
    </citation>
    <scope>NUCLEOTIDE SEQUENCE</scope>
</reference>
<name>A0A0E9VPU1_ANGAN</name>
<dbReference type="AlphaFoldDB" id="A0A0E9VPU1"/>
<organism evidence="1">
    <name type="scientific">Anguilla anguilla</name>
    <name type="common">European freshwater eel</name>
    <name type="synonym">Muraena anguilla</name>
    <dbReference type="NCBI Taxonomy" id="7936"/>
    <lineage>
        <taxon>Eukaryota</taxon>
        <taxon>Metazoa</taxon>
        <taxon>Chordata</taxon>
        <taxon>Craniata</taxon>
        <taxon>Vertebrata</taxon>
        <taxon>Euteleostomi</taxon>
        <taxon>Actinopterygii</taxon>
        <taxon>Neopterygii</taxon>
        <taxon>Teleostei</taxon>
        <taxon>Anguilliformes</taxon>
        <taxon>Anguillidae</taxon>
        <taxon>Anguilla</taxon>
    </lineage>
</organism>
<accession>A0A0E9VPU1</accession>